<evidence type="ECO:0000256" key="3">
    <source>
        <dbReference type="ARBA" id="ARBA00022692"/>
    </source>
</evidence>
<keyword evidence="4 6" id="KW-1133">Transmembrane helix</keyword>
<evidence type="ECO:0000256" key="1">
    <source>
        <dbReference type="ARBA" id="ARBA00004370"/>
    </source>
</evidence>
<sequence>MLGDVNIHLISRRITLSTESKSNLSLAKQKQRIEENKDREKHCRPVWHQDVKSSVKSYSRSSFLPSAFASVMAAAPLLVFQVEFFICLVLTILGYIPGIIYALYAIVFIDRDRFRGDYYQLA</sequence>
<evidence type="ECO:0000256" key="5">
    <source>
        <dbReference type="ARBA" id="ARBA00023136"/>
    </source>
</evidence>
<name>A0AAW2LD68_SESRA</name>
<evidence type="ECO:0000313" key="7">
    <source>
        <dbReference type="EMBL" id="KAL0316527.1"/>
    </source>
</evidence>
<gene>
    <name evidence="7" type="ORF">Sradi_5530900</name>
</gene>
<comment type="caution">
    <text evidence="7">The sequence shown here is derived from an EMBL/GenBank/DDBJ whole genome shotgun (WGS) entry which is preliminary data.</text>
</comment>
<organism evidence="7">
    <name type="scientific">Sesamum radiatum</name>
    <name type="common">Black benniseed</name>
    <dbReference type="NCBI Taxonomy" id="300843"/>
    <lineage>
        <taxon>Eukaryota</taxon>
        <taxon>Viridiplantae</taxon>
        <taxon>Streptophyta</taxon>
        <taxon>Embryophyta</taxon>
        <taxon>Tracheophyta</taxon>
        <taxon>Spermatophyta</taxon>
        <taxon>Magnoliopsida</taxon>
        <taxon>eudicotyledons</taxon>
        <taxon>Gunneridae</taxon>
        <taxon>Pentapetalae</taxon>
        <taxon>asterids</taxon>
        <taxon>lamiids</taxon>
        <taxon>Lamiales</taxon>
        <taxon>Pedaliaceae</taxon>
        <taxon>Sesamum</taxon>
    </lineage>
</organism>
<dbReference type="GO" id="GO:0016020">
    <property type="term" value="C:membrane"/>
    <property type="evidence" value="ECO:0007669"/>
    <property type="project" value="UniProtKB-SubCell"/>
</dbReference>
<feature type="transmembrane region" description="Helical" evidence="6">
    <location>
        <begin position="88"/>
        <end position="109"/>
    </location>
</feature>
<accession>A0AAW2LD68</accession>
<protein>
    <submittedName>
        <fullName evidence="7">UPF0057 membrane protein</fullName>
    </submittedName>
</protein>
<dbReference type="InterPro" id="IPR000612">
    <property type="entry name" value="PMP3"/>
</dbReference>
<dbReference type="AlphaFoldDB" id="A0AAW2LD68"/>
<evidence type="ECO:0000256" key="2">
    <source>
        <dbReference type="ARBA" id="ARBA00009530"/>
    </source>
</evidence>
<feature type="transmembrane region" description="Helical" evidence="6">
    <location>
        <begin position="62"/>
        <end position="82"/>
    </location>
</feature>
<dbReference type="Pfam" id="PF01679">
    <property type="entry name" value="Pmp3"/>
    <property type="match status" value="1"/>
</dbReference>
<proteinExistence type="inferred from homology"/>
<reference evidence="7" key="1">
    <citation type="submission" date="2020-06" db="EMBL/GenBank/DDBJ databases">
        <authorList>
            <person name="Li T."/>
            <person name="Hu X."/>
            <person name="Zhang T."/>
            <person name="Song X."/>
            <person name="Zhang H."/>
            <person name="Dai N."/>
            <person name="Sheng W."/>
            <person name="Hou X."/>
            <person name="Wei L."/>
        </authorList>
    </citation>
    <scope>NUCLEOTIDE SEQUENCE</scope>
    <source>
        <strain evidence="7">G02</strain>
        <tissue evidence="7">Leaf</tissue>
    </source>
</reference>
<evidence type="ECO:0000256" key="4">
    <source>
        <dbReference type="ARBA" id="ARBA00022989"/>
    </source>
</evidence>
<reference evidence="7" key="2">
    <citation type="journal article" date="2024" name="Plant">
        <title>Genomic evolution and insights into agronomic trait innovations of Sesamum species.</title>
        <authorList>
            <person name="Miao H."/>
            <person name="Wang L."/>
            <person name="Qu L."/>
            <person name="Liu H."/>
            <person name="Sun Y."/>
            <person name="Le M."/>
            <person name="Wang Q."/>
            <person name="Wei S."/>
            <person name="Zheng Y."/>
            <person name="Lin W."/>
            <person name="Duan Y."/>
            <person name="Cao H."/>
            <person name="Xiong S."/>
            <person name="Wang X."/>
            <person name="Wei L."/>
            <person name="Li C."/>
            <person name="Ma Q."/>
            <person name="Ju M."/>
            <person name="Zhao R."/>
            <person name="Li G."/>
            <person name="Mu C."/>
            <person name="Tian Q."/>
            <person name="Mei H."/>
            <person name="Zhang T."/>
            <person name="Gao T."/>
            <person name="Zhang H."/>
        </authorList>
    </citation>
    <scope>NUCLEOTIDE SEQUENCE</scope>
    <source>
        <strain evidence="7">G02</strain>
    </source>
</reference>
<comment type="similarity">
    <text evidence="2">Belongs to the UPF0057 (PMP3) family.</text>
</comment>
<comment type="subcellular location">
    <subcellularLocation>
        <location evidence="1">Membrane</location>
    </subcellularLocation>
</comment>
<dbReference type="PANTHER" id="PTHR21659:SF119">
    <property type="entry name" value="HYDROPHOBIC PROTEIN OSR8"/>
    <property type="match status" value="1"/>
</dbReference>
<dbReference type="EMBL" id="JACGWJ010000025">
    <property type="protein sequence ID" value="KAL0316527.1"/>
    <property type="molecule type" value="Genomic_DNA"/>
</dbReference>
<keyword evidence="3 6" id="KW-0812">Transmembrane</keyword>
<dbReference type="PANTHER" id="PTHR21659">
    <property type="entry name" value="HYDROPHOBIC PROTEIN RCI2 LOW TEMPERATURE AND SALT RESPONSIVE PROTEIN LTI6 -RELATED"/>
    <property type="match status" value="1"/>
</dbReference>
<evidence type="ECO:0000256" key="6">
    <source>
        <dbReference type="SAM" id="Phobius"/>
    </source>
</evidence>
<keyword evidence="5 6" id="KW-0472">Membrane</keyword>